<proteinExistence type="inferred from homology"/>
<organism evidence="6 7">
    <name type="scientific">Coccomyxa viridis</name>
    <dbReference type="NCBI Taxonomy" id="1274662"/>
    <lineage>
        <taxon>Eukaryota</taxon>
        <taxon>Viridiplantae</taxon>
        <taxon>Chlorophyta</taxon>
        <taxon>core chlorophytes</taxon>
        <taxon>Trebouxiophyceae</taxon>
        <taxon>Trebouxiophyceae incertae sedis</taxon>
        <taxon>Coccomyxaceae</taxon>
        <taxon>Coccomyxa</taxon>
    </lineage>
</organism>
<dbReference type="Gene3D" id="3.30.230.10">
    <property type="match status" value="1"/>
</dbReference>
<dbReference type="InterPro" id="IPR014790">
    <property type="entry name" value="MutL_C"/>
</dbReference>
<dbReference type="InterPro" id="IPR038973">
    <property type="entry name" value="MutL/Mlh/Pms-like"/>
</dbReference>
<dbReference type="Pfam" id="PF01119">
    <property type="entry name" value="DNA_mis_repair"/>
    <property type="match status" value="1"/>
</dbReference>
<feature type="region of interest" description="Disordered" evidence="3">
    <location>
        <begin position="321"/>
        <end position="480"/>
    </location>
</feature>
<evidence type="ECO:0000259" key="5">
    <source>
        <dbReference type="SMART" id="SM01340"/>
    </source>
</evidence>
<feature type="compositionally biased region" description="Low complexity" evidence="3">
    <location>
        <begin position="332"/>
        <end position="351"/>
    </location>
</feature>
<evidence type="ECO:0000313" key="6">
    <source>
        <dbReference type="EMBL" id="CAL5218753.1"/>
    </source>
</evidence>
<dbReference type="SMART" id="SM00853">
    <property type="entry name" value="MutL_C"/>
    <property type="match status" value="1"/>
</dbReference>
<feature type="region of interest" description="Disordered" evidence="3">
    <location>
        <begin position="757"/>
        <end position="779"/>
    </location>
</feature>
<dbReference type="InterPro" id="IPR014721">
    <property type="entry name" value="Ribsml_uS5_D2-typ_fold_subgr"/>
</dbReference>
<dbReference type="Gene3D" id="3.30.1370.100">
    <property type="entry name" value="MutL, C-terminal domain, regulatory subdomain"/>
    <property type="match status" value="1"/>
</dbReference>
<feature type="compositionally biased region" description="Polar residues" evidence="3">
    <location>
        <begin position="767"/>
        <end position="779"/>
    </location>
</feature>
<dbReference type="PANTHER" id="PTHR10073:SF52">
    <property type="entry name" value="MISMATCH REPAIR ENDONUCLEASE PMS2"/>
    <property type="match status" value="1"/>
</dbReference>
<dbReference type="InterPro" id="IPR020568">
    <property type="entry name" value="Ribosomal_Su5_D2-typ_SF"/>
</dbReference>
<dbReference type="SUPFAM" id="SSF118116">
    <property type="entry name" value="DNA mismatch repair protein MutL"/>
    <property type="match status" value="1"/>
</dbReference>
<protein>
    <submittedName>
        <fullName evidence="6">G470 protein</fullName>
    </submittedName>
</protein>
<accession>A0ABP1FFT2</accession>
<evidence type="ECO:0000313" key="7">
    <source>
        <dbReference type="Proteomes" id="UP001497392"/>
    </source>
</evidence>
<dbReference type="Gene3D" id="3.30.565.10">
    <property type="entry name" value="Histidine kinase-like ATPase, C-terminal domain"/>
    <property type="match status" value="2"/>
</dbReference>
<dbReference type="SUPFAM" id="SSF54211">
    <property type="entry name" value="Ribosomal protein S5 domain 2-like"/>
    <property type="match status" value="1"/>
</dbReference>
<feature type="domain" description="MutL C-terminal dimerisation" evidence="4">
    <location>
        <begin position="566"/>
        <end position="733"/>
    </location>
</feature>
<dbReference type="InterPro" id="IPR036890">
    <property type="entry name" value="HATPase_C_sf"/>
</dbReference>
<reference evidence="6 7" key="1">
    <citation type="submission" date="2024-06" db="EMBL/GenBank/DDBJ databases">
        <authorList>
            <person name="Kraege A."/>
            <person name="Thomma B."/>
        </authorList>
    </citation>
    <scope>NUCLEOTIDE SEQUENCE [LARGE SCALE GENOMIC DNA]</scope>
</reference>
<dbReference type="InterPro" id="IPR014762">
    <property type="entry name" value="DNA_mismatch_repair_CS"/>
</dbReference>
<evidence type="ECO:0000259" key="4">
    <source>
        <dbReference type="SMART" id="SM00853"/>
    </source>
</evidence>
<dbReference type="SMART" id="SM01340">
    <property type="entry name" value="DNA_mis_repair"/>
    <property type="match status" value="1"/>
</dbReference>
<evidence type="ECO:0000256" key="1">
    <source>
        <dbReference type="ARBA" id="ARBA00006082"/>
    </source>
</evidence>
<evidence type="ECO:0000256" key="3">
    <source>
        <dbReference type="SAM" id="MobiDB-lite"/>
    </source>
</evidence>
<name>A0ABP1FFT2_9CHLO</name>
<feature type="domain" description="DNA mismatch repair protein S5" evidence="5">
    <location>
        <begin position="173"/>
        <end position="298"/>
    </location>
</feature>
<feature type="compositionally biased region" description="Polar residues" evidence="3">
    <location>
        <begin position="416"/>
        <end position="450"/>
    </location>
</feature>
<dbReference type="PANTHER" id="PTHR10073">
    <property type="entry name" value="DNA MISMATCH REPAIR PROTEIN MLH, PMS, MUTL"/>
    <property type="match status" value="1"/>
</dbReference>
<dbReference type="SUPFAM" id="SSF55874">
    <property type="entry name" value="ATPase domain of HSP90 chaperone/DNA topoisomerase II/histidine kinase"/>
    <property type="match status" value="1"/>
</dbReference>
<sequence length="779" mass="84970">MSQHIRQVSKDVVHRISSGQVVIDLATAVKELVENALDAGSSNIETLASFGFRGEALSSLCAVSELMVTTRTGGDVTGSRVTYDSSGRISSQLAVARSRGTTVALRELFRPLPVRRKELLRNVRREYGKLLGLLQAYAVIATGVRIICTNQIGTGPRMKALSTQGGTGMRDNIANVFGPRTVEALVPLEASLGDVAHASGYISKGGASFGKSGGDKQYFFINGRPMNLPKFVKGLNDTHRGCAIGGLSSSSRPMAFIDLQMPKASYDINLSPDKRKALIQKEQALLELFQEALVQAWQPVKTSLEQPLSQAVLDNLTVPQRTQKQADNDSAPGGVSSPEEASSASSSSGGETLPEATTMPSINTLPRASRHRRDADQEEGGSRPLGDGPSLLPQRQSPQKFAVQDSPADGEEHESLFNSMPQSTTHNLTAPQLSTLDAEPESSSMANSHIVQHLEQRRSSPTAGDAQAKGDSVPSRKRNRQHMEFKLEESSLGGEPRSQQQQSMTMCLDLEALTTFSTSPSQPVDTKESVHFAAASLQDPAQAASEAADKEIQRVFQKEDFARMHIIGQFNLGFILARLGNNLFIIDQHAADEKYNFERLQQITRLNKQPLMQPLALDLTPAEKMTLWQEQHVFLANGFSFKELEDGKVQLTAVPFSKEAVFGPQDVHELLHLLAHGEGGAFKMQTQQPATPSQPILAPQAAGTMTKIVRPSRVRDMLAMRACRSSIMIGKALNRVQMQTILVHLSQLESPWNCPHGRPTMRHLHTLPQQEESQAQLPR</sequence>
<keyword evidence="2" id="KW-0227">DNA damage</keyword>
<comment type="caution">
    <text evidence="6">The sequence shown here is derived from an EMBL/GenBank/DDBJ whole genome shotgun (WGS) entry which is preliminary data.</text>
</comment>
<dbReference type="InterPro" id="IPR042120">
    <property type="entry name" value="MutL_C_dimsub"/>
</dbReference>
<dbReference type="Proteomes" id="UP001497392">
    <property type="component" value="Unassembled WGS sequence"/>
</dbReference>
<comment type="similarity">
    <text evidence="1">Belongs to the DNA mismatch repair MutL/HexB family.</text>
</comment>
<dbReference type="Gene3D" id="3.30.1540.20">
    <property type="entry name" value="MutL, C-terminal domain, dimerisation subdomain"/>
    <property type="match status" value="1"/>
</dbReference>
<dbReference type="InterPro" id="IPR037198">
    <property type="entry name" value="MutL_C_sf"/>
</dbReference>
<dbReference type="Pfam" id="PF08676">
    <property type="entry name" value="MutL_C"/>
    <property type="match status" value="1"/>
</dbReference>
<evidence type="ECO:0000256" key="2">
    <source>
        <dbReference type="ARBA" id="ARBA00022763"/>
    </source>
</evidence>
<keyword evidence="7" id="KW-1185">Reference proteome</keyword>
<dbReference type="EMBL" id="CAXHTA020000001">
    <property type="protein sequence ID" value="CAL5218753.1"/>
    <property type="molecule type" value="Genomic_DNA"/>
</dbReference>
<dbReference type="PROSITE" id="PS00058">
    <property type="entry name" value="DNA_MISMATCH_REPAIR_1"/>
    <property type="match status" value="1"/>
</dbReference>
<dbReference type="InterPro" id="IPR013507">
    <property type="entry name" value="DNA_mismatch_S5_2-like"/>
</dbReference>
<dbReference type="InterPro" id="IPR042121">
    <property type="entry name" value="MutL_C_regsub"/>
</dbReference>
<gene>
    <name evidence="6" type="primary">g470</name>
    <name evidence="6" type="ORF">VP750_LOCUS412</name>
</gene>